<evidence type="ECO:0000256" key="1">
    <source>
        <dbReference type="ARBA" id="ARBA00022737"/>
    </source>
</evidence>
<gene>
    <name evidence="5" type="ORF">F2Q70_00018757</name>
</gene>
<sequence length="174" mass="20152">MVCSRGGFPQLQKLEFFGLMQWEEWIVEEGSMPLLHSLEIYYCPKLKVMKSLFCCDMAKGWKKRLQQLKETLTNYRLPGSNLCCTNDDSSLLSSKRRLMAESLLPFAVERLWNLLVQETEQFQGVEEQFEGLKSDVKNLRCFLEDAEAKKHTSAMVKDTMSFGEMLIDFVPTES</sequence>
<name>A0A8S9I351_BRACR</name>
<evidence type="ECO:0000313" key="5">
    <source>
        <dbReference type="EMBL" id="KAF2563965.1"/>
    </source>
</evidence>
<dbReference type="EMBL" id="QGKY02001250">
    <property type="protein sequence ID" value="KAF2563965.1"/>
    <property type="molecule type" value="Genomic_DNA"/>
</dbReference>
<dbReference type="Pfam" id="PF18052">
    <property type="entry name" value="Rx_N"/>
    <property type="match status" value="1"/>
</dbReference>
<dbReference type="GO" id="GO:0006952">
    <property type="term" value="P:defense response"/>
    <property type="evidence" value="ECO:0007669"/>
    <property type="project" value="UniProtKB-KW"/>
</dbReference>
<evidence type="ECO:0000256" key="2">
    <source>
        <dbReference type="ARBA" id="ARBA00022741"/>
    </source>
</evidence>
<evidence type="ECO:0000259" key="4">
    <source>
        <dbReference type="Pfam" id="PF18052"/>
    </source>
</evidence>
<comment type="caution">
    <text evidence="5">The sequence shown here is derived from an EMBL/GenBank/DDBJ whole genome shotgun (WGS) entry which is preliminary data.</text>
</comment>
<proteinExistence type="predicted"/>
<accession>A0A8S9I351</accession>
<protein>
    <recommendedName>
        <fullName evidence="4">Disease resistance N-terminal domain-containing protein</fullName>
    </recommendedName>
</protein>
<dbReference type="AlphaFoldDB" id="A0A8S9I351"/>
<dbReference type="Gene3D" id="1.20.5.4130">
    <property type="match status" value="1"/>
</dbReference>
<evidence type="ECO:0000256" key="3">
    <source>
        <dbReference type="ARBA" id="ARBA00022821"/>
    </source>
</evidence>
<keyword evidence="3" id="KW-0611">Plant defense</keyword>
<keyword evidence="2" id="KW-0547">Nucleotide-binding</keyword>
<dbReference type="GO" id="GO:0000166">
    <property type="term" value="F:nucleotide binding"/>
    <property type="evidence" value="ECO:0007669"/>
    <property type="project" value="UniProtKB-KW"/>
</dbReference>
<dbReference type="InterPro" id="IPR041118">
    <property type="entry name" value="Rx_N"/>
</dbReference>
<keyword evidence="1" id="KW-0677">Repeat</keyword>
<feature type="domain" description="Disease resistance N-terminal" evidence="4">
    <location>
        <begin position="105"/>
        <end position="160"/>
    </location>
</feature>
<reference evidence="5" key="1">
    <citation type="submission" date="2019-12" db="EMBL/GenBank/DDBJ databases">
        <title>Genome sequencing and annotation of Brassica cretica.</title>
        <authorList>
            <person name="Studholme D.J."/>
            <person name="Sarris P.F."/>
        </authorList>
    </citation>
    <scope>NUCLEOTIDE SEQUENCE</scope>
    <source>
        <strain evidence="5">PFS-102/07</strain>
        <tissue evidence="5">Leaf</tissue>
    </source>
</reference>
<organism evidence="5">
    <name type="scientific">Brassica cretica</name>
    <name type="common">Mustard</name>
    <dbReference type="NCBI Taxonomy" id="69181"/>
    <lineage>
        <taxon>Eukaryota</taxon>
        <taxon>Viridiplantae</taxon>
        <taxon>Streptophyta</taxon>
        <taxon>Embryophyta</taxon>
        <taxon>Tracheophyta</taxon>
        <taxon>Spermatophyta</taxon>
        <taxon>Magnoliopsida</taxon>
        <taxon>eudicotyledons</taxon>
        <taxon>Gunneridae</taxon>
        <taxon>Pentapetalae</taxon>
        <taxon>rosids</taxon>
        <taxon>malvids</taxon>
        <taxon>Brassicales</taxon>
        <taxon>Brassicaceae</taxon>
        <taxon>Brassiceae</taxon>
        <taxon>Brassica</taxon>
    </lineage>
</organism>